<feature type="transmembrane region" description="Helical" evidence="1">
    <location>
        <begin position="12"/>
        <end position="39"/>
    </location>
</feature>
<dbReference type="Gramene" id="mRNA:HanXRQr2_Chr10g0425671">
    <property type="protein sequence ID" value="CDS:HanXRQr2_Chr10g0425671.1"/>
    <property type="gene ID" value="HanXRQr2_Chr10g0425671"/>
</dbReference>
<dbReference type="EMBL" id="MNCJ02000325">
    <property type="protein sequence ID" value="KAF5785192.1"/>
    <property type="molecule type" value="Genomic_DNA"/>
</dbReference>
<evidence type="ECO:0000256" key="1">
    <source>
        <dbReference type="SAM" id="Phobius"/>
    </source>
</evidence>
<protein>
    <submittedName>
        <fullName evidence="2">Uncharacterized protein</fullName>
    </submittedName>
</protein>
<proteinExistence type="predicted"/>
<feature type="transmembrane region" description="Helical" evidence="1">
    <location>
        <begin position="45"/>
        <end position="67"/>
    </location>
</feature>
<evidence type="ECO:0000313" key="3">
    <source>
        <dbReference type="Proteomes" id="UP000215914"/>
    </source>
</evidence>
<comment type="caution">
    <text evidence="2">The sequence shown here is derived from an EMBL/GenBank/DDBJ whole genome shotgun (WGS) entry which is preliminary data.</text>
</comment>
<reference evidence="2" key="1">
    <citation type="journal article" date="2017" name="Nature">
        <title>The sunflower genome provides insights into oil metabolism, flowering and Asterid evolution.</title>
        <authorList>
            <person name="Badouin H."/>
            <person name="Gouzy J."/>
            <person name="Grassa C.J."/>
            <person name="Murat F."/>
            <person name="Staton S.E."/>
            <person name="Cottret L."/>
            <person name="Lelandais-Briere C."/>
            <person name="Owens G.L."/>
            <person name="Carrere S."/>
            <person name="Mayjonade B."/>
            <person name="Legrand L."/>
            <person name="Gill N."/>
            <person name="Kane N.C."/>
            <person name="Bowers J.E."/>
            <person name="Hubner S."/>
            <person name="Bellec A."/>
            <person name="Berard A."/>
            <person name="Berges H."/>
            <person name="Blanchet N."/>
            <person name="Boniface M.C."/>
            <person name="Brunel D."/>
            <person name="Catrice O."/>
            <person name="Chaidir N."/>
            <person name="Claudel C."/>
            <person name="Donnadieu C."/>
            <person name="Faraut T."/>
            <person name="Fievet G."/>
            <person name="Helmstetter N."/>
            <person name="King M."/>
            <person name="Knapp S.J."/>
            <person name="Lai Z."/>
            <person name="Le Paslier M.C."/>
            <person name="Lippi Y."/>
            <person name="Lorenzon L."/>
            <person name="Mandel J.R."/>
            <person name="Marage G."/>
            <person name="Marchand G."/>
            <person name="Marquand E."/>
            <person name="Bret-Mestries E."/>
            <person name="Morien E."/>
            <person name="Nambeesan S."/>
            <person name="Nguyen T."/>
            <person name="Pegot-Espagnet P."/>
            <person name="Pouilly N."/>
            <person name="Raftis F."/>
            <person name="Sallet E."/>
            <person name="Schiex T."/>
            <person name="Thomas J."/>
            <person name="Vandecasteele C."/>
            <person name="Vares D."/>
            <person name="Vear F."/>
            <person name="Vautrin S."/>
            <person name="Crespi M."/>
            <person name="Mangin B."/>
            <person name="Burke J.M."/>
            <person name="Salse J."/>
            <person name="Munos S."/>
            <person name="Vincourt P."/>
            <person name="Rieseberg L.H."/>
            <person name="Langlade N.B."/>
        </authorList>
    </citation>
    <scope>NUCLEOTIDE SEQUENCE</scope>
    <source>
        <tissue evidence="2">Leaves</tissue>
    </source>
</reference>
<dbReference type="Proteomes" id="UP000215914">
    <property type="component" value="Unassembled WGS sequence"/>
</dbReference>
<keyword evidence="1" id="KW-0812">Transmembrane</keyword>
<keyword evidence="3" id="KW-1185">Reference proteome</keyword>
<keyword evidence="1" id="KW-0472">Membrane</keyword>
<organism evidence="2 3">
    <name type="scientific">Helianthus annuus</name>
    <name type="common">Common sunflower</name>
    <dbReference type="NCBI Taxonomy" id="4232"/>
    <lineage>
        <taxon>Eukaryota</taxon>
        <taxon>Viridiplantae</taxon>
        <taxon>Streptophyta</taxon>
        <taxon>Embryophyta</taxon>
        <taxon>Tracheophyta</taxon>
        <taxon>Spermatophyta</taxon>
        <taxon>Magnoliopsida</taxon>
        <taxon>eudicotyledons</taxon>
        <taxon>Gunneridae</taxon>
        <taxon>Pentapetalae</taxon>
        <taxon>asterids</taxon>
        <taxon>campanulids</taxon>
        <taxon>Asterales</taxon>
        <taxon>Asteraceae</taxon>
        <taxon>Asteroideae</taxon>
        <taxon>Heliantheae alliance</taxon>
        <taxon>Heliantheae</taxon>
        <taxon>Helianthus</taxon>
    </lineage>
</organism>
<keyword evidence="1" id="KW-1133">Transmembrane helix</keyword>
<evidence type="ECO:0000313" key="2">
    <source>
        <dbReference type="EMBL" id="KAF5785192.1"/>
    </source>
</evidence>
<sequence length="72" mass="8153">MLLYDFICAYFLVCYSLITLILLVTLCFHNFCFVCRLIVIELGSLLAVSLSIALLFVGFTGYGCYMLSFKIC</sequence>
<gene>
    <name evidence="2" type="ORF">HanXRQr2_Chr10g0425671</name>
</gene>
<reference evidence="2" key="2">
    <citation type="submission" date="2020-06" db="EMBL/GenBank/DDBJ databases">
        <title>Helianthus annuus Genome sequencing and assembly Release 2.</title>
        <authorList>
            <person name="Gouzy J."/>
            <person name="Langlade N."/>
            <person name="Munos S."/>
        </authorList>
    </citation>
    <scope>NUCLEOTIDE SEQUENCE</scope>
    <source>
        <tissue evidence="2">Leaves</tissue>
    </source>
</reference>
<dbReference type="AlphaFoldDB" id="A0A9K3HVB1"/>
<accession>A0A9K3HVB1</accession>
<name>A0A9K3HVB1_HELAN</name>